<dbReference type="FunFam" id="1.10.287.130:FF:000038">
    <property type="entry name" value="Sensory transduction histidine kinase"/>
    <property type="match status" value="1"/>
</dbReference>
<dbReference type="CDD" id="cd00082">
    <property type="entry name" value="HisKA"/>
    <property type="match status" value="1"/>
</dbReference>
<proteinExistence type="inferred from homology"/>
<comment type="subcellular location">
    <subcellularLocation>
        <location evidence="2">Membrane</location>
    </subcellularLocation>
</comment>
<dbReference type="PANTHER" id="PTHR43047:SF72">
    <property type="entry name" value="OSMOSENSING HISTIDINE PROTEIN KINASE SLN1"/>
    <property type="match status" value="1"/>
</dbReference>
<comment type="catalytic activity">
    <reaction evidence="1">
        <text>ATP + protein L-histidine = ADP + protein N-phospho-L-histidine.</text>
        <dbReference type="EC" id="2.7.13.3"/>
    </reaction>
</comment>
<dbReference type="Pfam" id="PF02518">
    <property type="entry name" value="HATPase_c"/>
    <property type="match status" value="1"/>
</dbReference>
<dbReference type="PANTHER" id="PTHR43047">
    <property type="entry name" value="TWO-COMPONENT HISTIDINE PROTEIN KINASE"/>
    <property type="match status" value="1"/>
</dbReference>
<evidence type="ECO:0000256" key="11">
    <source>
        <dbReference type="ARBA" id="ARBA00023136"/>
    </source>
</evidence>
<dbReference type="AlphaFoldDB" id="A0A8T7LU12"/>
<dbReference type="SMART" id="SM00388">
    <property type="entry name" value="HisKA"/>
    <property type="match status" value="1"/>
</dbReference>
<keyword evidence="15" id="KW-0812">Transmembrane</keyword>
<feature type="transmembrane region" description="Helical" evidence="15">
    <location>
        <begin position="273"/>
        <end position="295"/>
    </location>
</feature>
<keyword evidence="9 19" id="KW-0067">ATP-binding</keyword>
<evidence type="ECO:0000256" key="2">
    <source>
        <dbReference type="ARBA" id="ARBA00004370"/>
    </source>
</evidence>
<feature type="transmembrane region" description="Helical" evidence="15">
    <location>
        <begin position="7"/>
        <end position="35"/>
    </location>
</feature>
<dbReference type="Proteomes" id="UP001431572">
    <property type="component" value="Chromosome 1"/>
</dbReference>
<keyword evidence="15" id="KW-1133">Transmembrane helix</keyword>
<dbReference type="GO" id="GO:0009927">
    <property type="term" value="F:histidine phosphotransfer kinase activity"/>
    <property type="evidence" value="ECO:0007669"/>
    <property type="project" value="TreeGrafter"/>
</dbReference>
<evidence type="ECO:0000313" key="19">
    <source>
        <dbReference type="EMBL" id="WJW67401.1"/>
    </source>
</evidence>
<reference evidence="19" key="2">
    <citation type="journal article" date="2024" name="Nature">
        <title>Anoxygenic phototroph of the Chloroflexota uses a type I reaction centre.</title>
        <authorList>
            <person name="Tsuji J.M."/>
            <person name="Shaw N.A."/>
            <person name="Nagashima S."/>
            <person name="Venkiteswaran J.J."/>
            <person name="Schiff S.L."/>
            <person name="Watanabe T."/>
            <person name="Fukui M."/>
            <person name="Hanada S."/>
            <person name="Tank M."/>
            <person name="Neufeld J.D."/>
        </authorList>
    </citation>
    <scope>NUCLEOTIDE SEQUENCE</scope>
    <source>
        <strain evidence="19">L227-S17</strain>
    </source>
</reference>
<evidence type="ECO:0000259" key="16">
    <source>
        <dbReference type="PROSITE" id="PS50109"/>
    </source>
</evidence>
<dbReference type="EC" id="2.7.13.3" evidence="4"/>
<feature type="domain" description="Histidine kinase" evidence="16">
    <location>
        <begin position="379"/>
        <end position="600"/>
    </location>
</feature>
<dbReference type="Gene3D" id="3.30.565.10">
    <property type="entry name" value="Histidine kinase-like ATPase, C-terminal domain"/>
    <property type="match status" value="1"/>
</dbReference>
<accession>A0A8T7LU12</accession>
<dbReference type="EMBL" id="CP128399">
    <property type="protein sequence ID" value="WJW67401.1"/>
    <property type="molecule type" value="Genomic_DNA"/>
</dbReference>
<dbReference type="PROSITE" id="PS50109">
    <property type="entry name" value="HIS_KIN"/>
    <property type="match status" value="1"/>
</dbReference>
<sequence length="608" mass="67600">MNLRLKTLLVTSLVVFFISILLYFAFTVIILNGYLHVEEYDTKENVRRVLGIYTNEIEQLGLTAQGWAYRDDTYQYIDDENSAYAVTNLNSFTLARAELNFLVILNNSKKVVYGSSFDLAGYKGTPLPADLIPKLYNLNSINSNDPIIYGLLKLNDGIALVAASPILNSKGNSPARGLLVMGRNLDDSFIQHLSNHTKVNITIYDYDDPALANEKNLISETLTPNQEAPIIIQILDENRIAGYTILKDIYGLPVAILKIEEPRLIYTQGKTTVTYQLISLILIGLAFGLLAMFILEKMVVARITRLNTDVGRVTAKSDLSIRVPELGKDEIASLGQSINQMLETIEAYQIQQNQSELELRKAKEASEAANRAKSIFLANMSHELRTPLNAIIGYSEMLQEEIGYTEQSAINNDLERIHNAGQHLLSIISDVLDFSKIEAGKMELHLELFDIRDIVNGIINMVEPLARKNNNRLLVFVPPNVGSMYSDVLKVRQTLYNLLSNACKFTYEGTVSLEIERRRDMSNTIIFRVRDTGIGIEADNIPRLFQPFTQADASTTRKYGGTGLGLALAQSLCLIMGGDIIAESEPGKGTTFTVTLPVEVGTTTPQTV</sequence>
<evidence type="ECO:0000259" key="17">
    <source>
        <dbReference type="PROSITE" id="PS50885"/>
    </source>
</evidence>
<dbReference type="InterPro" id="IPR005467">
    <property type="entry name" value="His_kinase_dom"/>
</dbReference>
<dbReference type="InterPro" id="IPR004358">
    <property type="entry name" value="Sig_transdc_His_kin-like_C"/>
</dbReference>
<organism evidence="18 20">
    <name type="scientific">Candidatus Chlorohelix allophototropha</name>
    <dbReference type="NCBI Taxonomy" id="3003348"/>
    <lineage>
        <taxon>Bacteria</taxon>
        <taxon>Bacillati</taxon>
        <taxon>Chloroflexota</taxon>
        <taxon>Chloroflexia</taxon>
        <taxon>Candidatus Chloroheliales</taxon>
        <taxon>Candidatus Chloroheliaceae</taxon>
        <taxon>Candidatus Chlorohelix</taxon>
    </lineage>
</organism>
<reference evidence="18 20" key="1">
    <citation type="submission" date="2020-06" db="EMBL/GenBank/DDBJ databases">
        <title>Anoxygenic phototrophic Chloroflexota member uses a Type I reaction center.</title>
        <authorList>
            <person name="Tsuji J.M."/>
            <person name="Shaw N.A."/>
            <person name="Nagashima S."/>
            <person name="Venkiteswaran J."/>
            <person name="Schiff S.L."/>
            <person name="Hanada S."/>
            <person name="Tank M."/>
            <person name="Neufeld J.D."/>
        </authorList>
    </citation>
    <scope>NUCLEOTIDE SEQUENCE [LARGE SCALE GENOMIC DNA]</scope>
    <source>
        <strain evidence="18">L227-S17</strain>
    </source>
</reference>
<evidence type="ECO:0000256" key="1">
    <source>
        <dbReference type="ARBA" id="ARBA00000085"/>
    </source>
</evidence>
<keyword evidence="21" id="KW-1185">Reference proteome</keyword>
<dbReference type="RefSeq" id="WP_341469295.1">
    <property type="nucleotide sequence ID" value="NZ_CP128399.1"/>
</dbReference>
<dbReference type="FunFam" id="3.30.565.10:FF:000010">
    <property type="entry name" value="Sensor histidine kinase RcsC"/>
    <property type="match status" value="1"/>
</dbReference>
<evidence type="ECO:0000313" key="20">
    <source>
        <dbReference type="Proteomes" id="UP000521676"/>
    </source>
</evidence>
<dbReference type="InterPro" id="IPR036097">
    <property type="entry name" value="HisK_dim/P_sf"/>
</dbReference>
<keyword evidence="5" id="KW-0597">Phosphoprotein</keyword>
<evidence type="ECO:0000256" key="15">
    <source>
        <dbReference type="SAM" id="Phobius"/>
    </source>
</evidence>
<dbReference type="InterPro" id="IPR036890">
    <property type="entry name" value="HATPase_C_sf"/>
</dbReference>
<evidence type="ECO:0000256" key="3">
    <source>
        <dbReference type="ARBA" id="ARBA00006402"/>
    </source>
</evidence>
<dbReference type="Pfam" id="PF00512">
    <property type="entry name" value="HisKA"/>
    <property type="match status" value="1"/>
</dbReference>
<dbReference type="InterPro" id="IPR003660">
    <property type="entry name" value="HAMP_dom"/>
</dbReference>
<dbReference type="EMBL" id="JACATZ010000001">
    <property type="protein sequence ID" value="NWJ45528.1"/>
    <property type="molecule type" value="Genomic_DNA"/>
</dbReference>
<dbReference type="Gene3D" id="1.10.287.130">
    <property type="match status" value="1"/>
</dbReference>
<dbReference type="InterPro" id="IPR003594">
    <property type="entry name" value="HATPase_dom"/>
</dbReference>
<keyword evidence="10" id="KW-0902">Two-component regulatory system</keyword>
<dbReference type="SUPFAM" id="SSF47384">
    <property type="entry name" value="Homodimeric domain of signal transducing histidine kinase"/>
    <property type="match status" value="1"/>
</dbReference>
<evidence type="ECO:0000256" key="5">
    <source>
        <dbReference type="ARBA" id="ARBA00022553"/>
    </source>
</evidence>
<keyword evidence="6" id="KW-0808">Transferase</keyword>
<evidence type="ECO:0000256" key="13">
    <source>
        <dbReference type="ARBA" id="ARBA00074306"/>
    </source>
</evidence>
<dbReference type="SMART" id="SM00304">
    <property type="entry name" value="HAMP"/>
    <property type="match status" value="1"/>
</dbReference>
<evidence type="ECO:0000256" key="14">
    <source>
        <dbReference type="SAM" id="Coils"/>
    </source>
</evidence>
<dbReference type="InterPro" id="IPR003661">
    <property type="entry name" value="HisK_dim/P_dom"/>
</dbReference>
<keyword evidence="14" id="KW-0175">Coiled coil</keyword>
<feature type="domain" description="HAMP" evidence="17">
    <location>
        <begin position="297"/>
        <end position="350"/>
    </location>
</feature>
<evidence type="ECO:0000256" key="7">
    <source>
        <dbReference type="ARBA" id="ARBA00022741"/>
    </source>
</evidence>
<dbReference type="CDD" id="cd16922">
    <property type="entry name" value="HATPase_EvgS-ArcB-TorS-like"/>
    <property type="match status" value="1"/>
</dbReference>
<name>A0A8T7LU12_9CHLR</name>
<keyword evidence="7" id="KW-0547">Nucleotide-binding</keyword>
<dbReference type="InterPro" id="IPR007892">
    <property type="entry name" value="CHASE4"/>
</dbReference>
<evidence type="ECO:0000256" key="10">
    <source>
        <dbReference type="ARBA" id="ARBA00023012"/>
    </source>
</evidence>
<dbReference type="GO" id="GO:0005886">
    <property type="term" value="C:plasma membrane"/>
    <property type="evidence" value="ECO:0007669"/>
    <property type="project" value="TreeGrafter"/>
</dbReference>
<keyword evidence="11 15" id="KW-0472">Membrane</keyword>
<dbReference type="GO" id="GO:0000155">
    <property type="term" value="F:phosphorelay sensor kinase activity"/>
    <property type="evidence" value="ECO:0007669"/>
    <property type="project" value="InterPro"/>
</dbReference>
<dbReference type="PROSITE" id="PS50885">
    <property type="entry name" value="HAMP"/>
    <property type="match status" value="1"/>
</dbReference>
<evidence type="ECO:0000313" key="21">
    <source>
        <dbReference type="Proteomes" id="UP001431572"/>
    </source>
</evidence>
<dbReference type="Gene3D" id="6.10.340.10">
    <property type="match status" value="1"/>
</dbReference>
<dbReference type="CDD" id="cd06225">
    <property type="entry name" value="HAMP"/>
    <property type="match status" value="1"/>
</dbReference>
<dbReference type="Pfam" id="PF05228">
    <property type="entry name" value="CHASE4"/>
    <property type="match status" value="1"/>
</dbReference>
<evidence type="ECO:0000313" key="18">
    <source>
        <dbReference type="EMBL" id="NWJ45528.1"/>
    </source>
</evidence>
<gene>
    <name evidence="18" type="ORF">HXX08_06595</name>
    <name evidence="19" type="ORF">OZ401_000667</name>
</gene>
<evidence type="ECO:0000256" key="9">
    <source>
        <dbReference type="ARBA" id="ARBA00022840"/>
    </source>
</evidence>
<dbReference type="PRINTS" id="PR00344">
    <property type="entry name" value="BCTRLSENSOR"/>
</dbReference>
<dbReference type="SMART" id="SM00387">
    <property type="entry name" value="HATPase_c"/>
    <property type="match status" value="1"/>
</dbReference>
<evidence type="ECO:0000256" key="12">
    <source>
        <dbReference type="ARBA" id="ARBA00023306"/>
    </source>
</evidence>
<protein>
    <recommendedName>
        <fullName evidence="13">Circadian input-output histidine kinase CikA</fullName>
        <ecNumber evidence="4">2.7.13.3</ecNumber>
    </recommendedName>
</protein>
<evidence type="ECO:0000256" key="4">
    <source>
        <dbReference type="ARBA" id="ARBA00012438"/>
    </source>
</evidence>
<comment type="similarity">
    <text evidence="3">In the N-terminal section; belongs to the phytochrome family.</text>
</comment>
<dbReference type="GO" id="GO:0005524">
    <property type="term" value="F:ATP binding"/>
    <property type="evidence" value="ECO:0007669"/>
    <property type="project" value="UniProtKB-KW"/>
</dbReference>
<feature type="coiled-coil region" evidence="14">
    <location>
        <begin position="338"/>
        <end position="372"/>
    </location>
</feature>
<dbReference type="SUPFAM" id="SSF55874">
    <property type="entry name" value="ATPase domain of HSP90 chaperone/DNA topoisomerase II/histidine kinase"/>
    <property type="match status" value="1"/>
</dbReference>
<evidence type="ECO:0000256" key="6">
    <source>
        <dbReference type="ARBA" id="ARBA00022679"/>
    </source>
</evidence>
<keyword evidence="8" id="KW-0418">Kinase</keyword>
<keyword evidence="12" id="KW-0131">Cell cycle</keyword>
<dbReference type="Proteomes" id="UP000521676">
    <property type="component" value="Unassembled WGS sequence"/>
</dbReference>
<dbReference type="Pfam" id="PF00672">
    <property type="entry name" value="HAMP"/>
    <property type="match status" value="1"/>
</dbReference>
<evidence type="ECO:0000256" key="8">
    <source>
        <dbReference type="ARBA" id="ARBA00022777"/>
    </source>
</evidence>